<evidence type="ECO:0000256" key="4">
    <source>
        <dbReference type="ARBA" id="ARBA00023136"/>
    </source>
</evidence>
<evidence type="ECO:0000256" key="2">
    <source>
        <dbReference type="ARBA" id="ARBA00022692"/>
    </source>
</evidence>
<dbReference type="InterPro" id="IPR031671">
    <property type="entry name" value="SMIM5/18/22"/>
</dbReference>
<feature type="transmembrane region" description="Helical" evidence="5">
    <location>
        <begin position="30"/>
        <end position="55"/>
    </location>
</feature>
<organism evidence="6 7">
    <name type="scientific">Nothobranchius furzeri</name>
    <name type="common">Turquoise killifish</name>
    <dbReference type="NCBI Taxonomy" id="105023"/>
    <lineage>
        <taxon>Eukaryota</taxon>
        <taxon>Metazoa</taxon>
        <taxon>Chordata</taxon>
        <taxon>Craniata</taxon>
        <taxon>Vertebrata</taxon>
        <taxon>Euteleostomi</taxon>
        <taxon>Actinopterygii</taxon>
        <taxon>Neopterygii</taxon>
        <taxon>Teleostei</taxon>
        <taxon>Neoteleostei</taxon>
        <taxon>Acanthomorphata</taxon>
        <taxon>Ovalentaria</taxon>
        <taxon>Atherinomorphae</taxon>
        <taxon>Cyprinodontiformes</taxon>
        <taxon>Nothobranchiidae</taxon>
        <taxon>Nothobranchius</taxon>
    </lineage>
</organism>
<dbReference type="GO" id="GO:0016020">
    <property type="term" value="C:membrane"/>
    <property type="evidence" value="ECO:0007669"/>
    <property type="project" value="UniProtKB-SubCell"/>
</dbReference>
<proteinExistence type="predicted"/>
<keyword evidence="2 5" id="KW-0812">Transmembrane</keyword>
<dbReference type="Proteomes" id="UP000822369">
    <property type="component" value="Chromosome 16"/>
</dbReference>
<evidence type="ECO:0000313" key="7">
    <source>
        <dbReference type="Proteomes" id="UP000822369"/>
    </source>
</evidence>
<evidence type="ECO:0000256" key="3">
    <source>
        <dbReference type="ARBA" id="ARBA00022989"/>
    </source>
</evidence>
<reference evidence="6" key="1">
    <citation type="submission" date="2020-03" db="EMBL/GenBank/DDBJ databases">
        <title>Intra-Species Differences in Population Size shape Life History and Genome Evolution.</title>
        <authorList>
            <person name="Willemsen D."/>
            <person name="Cui R."/>
            <person name="Valenzano D.R."/>
        </authorList>
    </citation>
    <scope>NUCLEOTIDE SEQUENCE</scope>
    <source>
        <strain evidence="6">GRZ</strain>
        <tissue evidence="6">Whole</tissue>
    </source>
</reference>
<dbReference type="KEGG" id="nfu:107388301"/>
<accession>A0A9D2XMN8</accession>
<dbReference type="EMBL" id="JAAVVJ010000016">
    <property type="protein sequence ID" value="KAF7204915.1"/>
    <property type="molecule type" value="Genomic_DNA"/>
</dbReference>
<sequence length="78" mass="8885">MVSVLEQPSRPGSFDDLAELFLHRLQQEPWALGGFVVMVVFVLGVLSLVLFALLYGRCHDTQERTQERKKELRDNAAI</sequence>
<evidence type="ECO:0000256" key="5">
    <source>
        <dbReference type="SAM" id="Phobius"/>
    </source>
</evidence>
<keyword evidence="4 5" id="KW-0472">Membrane</keyword>
<dbReference type="Pfam" id="PF15831">
    <property type="entry name" value="SMIM5_18_22"/>
    <property type="match status" value="1"/>
</dbReference>
<name>A0A9D2XMN8_NOTFU</name>
<evidence type="ECO:0000313" key="6">
    <source>
        <dbReference type="EMBL" id="KAF7204915.1"/>
    </source>
</evidence>
<comment type="subcellular location">
    <subcellularLocation>
        <location evidence="1">Membrane</location>
        <topology evidence="1">Single-pass membrane protein</topology>
    </subcellularLocation>
</comment>
<evidence type="ECO:0000256" key="1">
    <source>
        <dbReference type="ARBA" id="ARBA00004167"/>
    </source>
</evidence>
<protein>
    <submittedName>
        <fullName evidence="6">Small integral membrane protein 6-like</fullName>
    </submittedName>
</protein>
<gene>
    <name evidence="6" type="ORF">G4P62_012414</name>
</gene>
<dbReference type="AlphaFoldDB" id="A0A9D2XMN8"/>
<keyword evidence="3 5" id="KW-1133">Transmembrane helix</keyword>
<comment type="caution">
    <text evidence="6">The sequence shown here is derived from an EMBL/GenBank/DDBJ whole genome shotgun (WGS) entry which is preliminary data.</text>
</comment>